<dbReference type="EMBL" id="AP019860">
    <property type="protein sequence ID" value="BBM87759.1"/>
    <property type="molecule type" value="Genomic_DNA"/>
</dbReference>
<dbReference type="AlphaFoldDB" id="A0A5S9F7I8"/>
<gene>
    <name evidence="2" type="ORF">UABAM_06174</name>
</gene>
<name>A0A5S9F7I8_UABAM</name>
<evidence type="ECO:0008006" key="4">
    <source>
        <dbReference type="Google" id="ProtNLM"/>
    </source>
</evidence>
<organism evidence="2 3">
    <name type="scientific">Uabimicrobium amorphum</name>
    <dbReference type="NCBI Taxonomy" id="2596890"/>
    <lineage>
        <taxon>Bacteria</taxon>
        <taxon>Pseudomonadati</taxon>
        <taxon>Planctomycetota</taxon>
        <taxon>Candidatus Uabimicrobiia</taxon>
        <taxon>Candidatus Uabimicrobiales</taxon>
        <taxon>Candidatus Uabimicrobiaceae</taxon>
        <taxon>Candidatus Uabimicrobium</taxon>
    </lineage>
</organism>
<keyword evidence="1" id="KW-0812">Transmembrane</keyword>
<dbReference type="Proteomes" id="UP000326354">
    <property type="component" value="Chromosome"/>
</dbReference>
<keyword evidence="3" id="KW-1185">Reference proteome</keyword>
<evidence type="ECO:0000313" key="3">
    <source>
        <dbReference type="Proteomes" id="UP000326354"/>
    </source>
</evidence>
<accession>A0A5S9F7I8</accession>
<protein>
    <recommendedName>
        <fullName evidence="4">DUF3592 domain-containing protein</fullName>
    </recommendedName>
</protein>
<keyword evidence="1" id="KW-0472">Membrane</keyword>
<evidence type="ECO:0000256" key="1">
    <source>
        <dbReference type="SAM" id="Phobius"/>
    </source>
</evidence>
<sequence>MQKCKKIFQTMLLIVGIGAFLMMFVLFFYTQNNARTLYRFKEHGKKITATVVEKSCNSFLGYKTYTVAVKYKKQTRHITRFISEKTYNTLHLNSTTEILQNSENTETILFASTDKKNLKITDKKTIVYILLLIGFVCFVTHSILGNLGHDR</sequence>
<feature type="transmembrane region" description="Helical" evidence="1">
    <location>
        <begin position="6"/>
        <end position="29"/>
    </location>
</feature>
<keyword evidence="1" id="KW-1133">Transmembrane helix</keyword>
<feature type="transmembrane region" description="Helical" evidence="1">
    <location>
        <begin position="125"/>
        <end position="144"/>
    </location>
</feature>
<evidence type="ECO:0000313" key="2">
    <source>
        <dbReference type="EMBL" id="BBM87759.1"/>
    </source>
</evidence>
<proteinExistence type="predicted"/>
<dbReference type="RefSeq" id="WP_151971761.1">
    <property type="nucleotide sequence ID" value="NZ_AP019860.1"/>
</dbReference>
<reference evidence="2 3" key="1">
    <citation type="submission" date="2019-08" db="EMBL/GenBank/DDBJ databases">
        <title>Complete genome sequence of Candidatus Uab amorphum.</title>
        <authorList>
            <person name="Shiratori T."/>
            <person name="Suzuki S."/>
            <person name="Kakizawa Y."/>
            <person name="Ishida K."/>
        </authorList>
    </citation>
    <scope>NUCLEOTIDE SEQUENCE [LARGE SCALE GENOMIC DNA]</scope>
    <source>
        <strain evidence="2 3">SRT547</strain>
    </source>
</reference>
<dbReference type="KEGG" id="uam:UABAM_06174"/>